<keyword evidence="5 7" id="KW-0808">Transferase</keyword>
<dbReference type="Gene3D" id="3.40.980.10">
    <property type="entry name" value="MoaB/Mog-like domain"/>
    <property type="match status" value="1"/>
</dbReference>
<sequence length="408" mass="44037">MGEKILDGFPSKEEALDDFFAAWEPVRRTEYVTLDHAVGRVLARDLTSANTLPVVRASSFDGIAVKASAFANGLPDTSSWKLGVDYTRADTGDDFPDEFDAVVMIEKAAIREDGSVALDKDVSVTPGSGVRPAGSTLRAGDPLMNAGTIVRPTDLAALAMGGVAMVPVRAKPRVAFIPTGSELVPAGIKPHRGQNVDANSLMCKHLLIEYGAEPMLFPLVHDDPADLERAFEEALSTADLVVINGGSALGEEDFNARLIKRRGRVVHHYIAAVPGRPLMMAVVDEKPVINLPGPTMAAYFGSEWCLQAVIARMLDIPLHRRPTVQARAVAAKSSIPKMANIARVQVERDDEGYTARFLNFKAGELAACMTSNAQRVSPIGEAGWKEGDLLEVELLRGEEFIEARRANR</sequence>
<comment type="pathway">
    <text evidence="5">Cofactor biosynthesis; molybdopterin biosynthesis.</text>
</comment>
<organism evidence="7 8">
    <name type="scientific">Paraeggerthella hongkongensis</name>
    <dbReference type="NCBI Taxonomy" id="230658"/>
    <lineage>
        <taxon>Bacteria</taxon>
        <taxon>Bacillati</taxon>
        <taxon>Actinomycetota</taxon>
        <taxon>Coriobacteriia</taxon>
        <taxon>Eggerthellales</taxon>
        <taxon>Eggerthellaceae</taxon>
        <taxon>Paraeggerthella</taxon>
    </lineage>
</organism>
<comment type="cofactor">
    <cofactor evidence="5">
        <name>Mg(2+)</name>
        <dbReference type="ChEBI" id="CHEBI:18420"/>
    </cofactor>
</comment>
<gene>
    <name evidence="7" type="ORF">DMP08_04420</name>
</gene>
<evidence type="ECO:0000259" key="6">
    <source>
        <dbReference type="SMART" id="SM00852"/>
    </source>
</evidence>
<dbReference type="GO" id="GO:0046872">
    <property type="term" value="F:metal ion binding"/>
    <property type="evidence" value="ECO:0007669"/>
    <property type="project" value="UniProtKB-UniRule"/>
</dbReference>
<keyword evidence="3 5" id="KW-0500">Molybdenum</keyword>
<dbReference type="RefSeq" id="WP_123191758.1">
    <property type="nucleotide sequence ID" value="NZ_QICD01000005.1"/>
</dbReference>
<dbReference type="CDD" id="cd00887">
    <property type="entry name" value="MoeA"/>
    <property type="match status" value="1"/>
</dbReference>
<dbReference type="Pfam" id="PF03453">
    <property type="entry name" value="MoeA_N"/>
    <property type="match status" value="1"/>
</dbReference>
<accession>A0A3N0BHH5</accession>
<comment type="function">
    <text evidence="1 5">Catalyzes the insertion of molybdate into adenylated molybdopterin with the concomitant release of AMP.</text>
</comment>
<feature type="domain" description="MoaB/Mog" evidence="6">
    <location>
        <begin position="175"/>
        <end position="312"/>
    </location>
</feature>
<dbReference type="EMBL" id="QICD01000005">
    <property type="protein sequence ID" value="RNL46930.1"/>
    <property type="molecule type" value="Genomic_DNA"/>
</dbReference>
<dbReference type="Proteomes" id="UP000278632">
    <property type="component" value="Unassembled WGS sequence"/>
</dbReference>
<name>A0A3N0BHH5_9ACTN</name>
<evidence type="ECO:0000313" key="8">
    <source>
        <dbReference type="Proteomes" id="UP000278632"/>
    </source>
</evidence>
<dbReference type="InterPro" id="IPR036688">
    <property type="entry name" value="MoeA_C_domain_IV_sf"/>
</dbReference>
<evidence type="ECO:0000256" key="4">
    <source>
        <dbReference type="ARBA" id="ARBA00047317"/>
    </source>
</evidence>
<dbReference type="Gene3D" id="2.40.340.10">
    <property type="entry name" value="MoeA, C-terminal, domain IV"/>
    <property type="match status" value="1"/>
</dbReference>
<dbReference type="GO" id="GO:0005829">
    <property type="term" value="C:cytosol"/>
    <property type="evidence" value="ECO:0007669"/>
    <property type="project" value="TreeGrafter"/>
</dbReference>
<dbReference type="PANTHER" id="PTHR10192:SF16">
    <property type="entry name" value="MOLYBDOPTERIN MOLYBDENUMTRANSFERASE"/>
    <property type="match status" value="1"/>
</dbReference>
<evidence type="ECO:0000313" key="7">
    <source>
        <dbReference type="EMBL" id="RNL46930.1"/>
    </source>
</evidence>
<comment type="caution">
    <text evidence="7">The sequence shown here is derived from an EMBL/GenBank/DDBJ whole genome shotgun (WGS) entry which is preliminary data.</text>
</comment>
<dbReference type="EC" id="2.10.1.1" evidence="5"/>
<keyword evidence="5" id="KW-0479">Metal-binding</keyword>
<proteinExistence type="inferred from homology"/>
<dbReference type="SUPFAM" id="SSF63882">
    <property type="entry name" value="MoeA N-terminal region -like"/>
    <property type="match status" value="1"/>
</dbReference>
<dbReference type="Pfam" id="PF00994">
    <property type="entry name" value="MoCF_biosynth"/>
    <property type="match status" value="1"/>
</dbReference>
<dbReference type="AlphaFoldDB" id="A0A3N0BHH5"/>
<dbReference type="UniPathway" id="UPA00344"/>
<dbReference type="InterPro" id="IPR036425">
    <property type="entry name" value="MoaB/Mog-like_dom_sf"/>
</dbReference>
<keyword evidence="5" id="KW-0501">Molybdenum cofactor biosynthesis</keyword>
<dbReference type="InterPro" id="IPR036135">
    <property type="entry name" value="MoeA_linker/N_sf"/>
</dbReference>
<dbReference type="InterPro" id="IPR001453">
    <property type="entry name" value="MoaB/Mog_dom"/>
</dbReference>
<dbReference type="Gene3D" id="2.170.190.11">
    <property type="entry name" value="Molybdopterin biosynthesis moea protein, domain 3"/>
    <property type="match status" value="1"/>
</dbReference>
<protein>
    <recommendedName>
        <fullName evidence="5">Molybdopterin molybdenumtransferase</fullName>
        <ecNumber evidence="5">2.10.1.1</ecNumber>
    </recommendedName>
</protein>
<dbReference type="SMART" id="SM00852">
    <property type="entry name" value="MoCF_biosynth"/>
    <property type="match status" value="1"/>
</dbReference>
<evidence type="ECO:0000256" key="3">
    <source>
        <dbReference type="ARBA" id="ARBA00022505"/>
    </source>
</evidence>
<dbReference type="GO" id="GO:0061599">
    <property type="term" value="F:molybdopterin molybdotransferase activity"/>
    <property type="evidence" value="ECO:0007669"/>
    <property type="project" value="UniProtKB-UniRule"/>
</dbReference>
<dbReference type="Gene3D" id="3.90.105.10">
    <property type="entry name" value="Molybdopterin biosynthesis moea protein, domain 2"/>
    <property type="match status" value="1"/>
</dbReference>
<evidence type="ECO:0000256" key="1">
    <source>
        <dbReference type="ARBA" id="ARBA00002901"/>
    </source>
</evidence>
<dbReference type="SUPFAM" id="SSF53218">
    <property type="entry name" value="Molybdenum cofactor biosynthesis proteins"/>
    <property type="match status" value="1"/>
</dbReference>
<dbReference type="OrthoDB" id="3196725at2"/>
<dbReference type="GO" id="GO:0006777">
    <property type="term" value="P:Mo-molybdopterin cofactor biosynthetic process"/>
    <property type="evidence" value="ECO:0007669"/>
    <property type="project" value="UniProtKB-UniRule"/>
</dbReference>
<reference evidence="8" key="1">
    <citation type="submission" date="2018-05" db="EMBL/GenBank/DDBJ databases">
        <title>Genome Sequencing of selected type strains of the family Eggerthellaceae.</title>
        <authorList>
            <person name="Danylec N."/>
            <person name="Stoll D.A."/>
            <person name="Doetsch A."/>
            <person name="Huch M."/>
        </authorList>
    </citation>
    <scope>NUCLEOTIDE SEQUENCE [LARGE SCALE GENOMIC DNA]</scope>
    <source>
        <strain evidence="8">DSM 16106</strain>
    </source>
</reference>
<dbReference type="PANTHER" id="PTHR10192">
    <property type="entry name" value="MOLYBDOPTERIN BIOSYNTHESIS PROTEIN"/>
    <property type="match status" value="1"/>
</dbReference>
<comment type="similarity">
    <text evidence="2 5">Belongs to the MoeA family.</text>
</comment>
<dbReference type="InterPro" id="IPR038987">
    <property type="entry name" value="MoeA-like"/>
</dbReference>
<dbReference type="InterPro" id="IPR005110">
    <property type="entry name" value="MoeA_linker/N"/>
</dbReference>
<keyword evidence="8" id="KW-1185">Reference proteome</keyword>
<comment type="catalytic activity">
    <reaction evidence="4">
        <text>adenylyl-molybdopterin + molybdate = Mo-molybdopterin + AMP + H(+)</text>
        <dbReference type="Rhea" id="RHEA:35047"/>
        <dbReference type="ChEBI" id="CHEBI:15378"/>
        <dbReference type="ChEBI" id="CHEBI:36264"/>
        <dbReference type="ChEBI" id="CHEBI:62727"/>
        <dbReference type="ChEBI" id="CHEBI:71302"/>
        <dbReference type="ChEBI" id="CHEBI:456215"/>
        <dbReference type="EC" id="2.10.1.1"/>
    </reaction>
</comment>
<evidence type="ECO:0000256" key="2">
    <source>
        <dbReference type="ARBA" id="ARBA00010763"/>
    </source>
</evidence>
<keyword evidence="5" id="KW-0460">Magnesium</keyword>
<evidence type="ECO:0000256" key="5">
    <source>
        <dbReference type="RuleBase" id="RU365090"/>
    </source>
</evidence>